<proteinExistence type="predicted"/>
<evidence type="ECO:0000259" key="1">
    <source>
        <dbReference type="Pfam" id="PF13619"/>
    </source>
</evidence>
<evidence type="ECO:0000313" key="3">
    <source>
        <dbReference type="Proteomes" id="UP000253209"/>
    </source>
</evidence>
<evidence type="ECO:0000313" key="2">
    <source>
        <dbReference type="EMBL" id="RCH54342.1"/>
    </source>
</evidence>
<dbReference type="EMBL" id="QGDC01000007">
    <property type="protein sequence ID" value="RCH54342.1"/>
    <property type="molecule type" value="Genomic_DNA"/>
</dbReference>
<comment type="caution">
    <text evidence="2">The sequence shown here is derived from an EMBL/GenBank/DDBJ whole genome shotgun (WGS) entry which is preliminary data.</text>
</comment>
<dbReference type="Proteomes" id="UP000253209">
    <property type="component" value="Unassembled WGS sequence"/>
</dbReference>
<dbReference type="InterPro" id="IPR025309">
    <property type="entry name" value="KTSC_dom"/>
</dbReference>
<feature type="domain" description="KTSC" evidence="1">
    <location>
        <begin position="7"/>
        <end position="65"/>
    </location>
</feature>
<sequence length="75" mass="8627">MKRRTVQSSALQSVGYDAEKETLELEFRDNGGVWQYLALPPAVYKQFIRAASLGRFFVKKIKGKFKEQKVDTEKA</sequence>
<reference evidence="2 3" key="1">
    <citation type="submission" date="2018-05" db="EMBL/GenBank/DDBJ databases">
        <title>Mucilaginibacter hurinus sp. nov., isolated from briquette warehouse soil.</title>
        <authorList>
            <person name="Choi L."/>
        </authorList>
    </citation>
    <scope>NUCLEOTIDE SEQUENCE [LARGE SCALE GENOMIC DNA]</scope>
    <source>
        <strain evidence="2 3">ZR32</strain>
    </source>
</reference>
<name>A0A367GLI3_9SPHI</name>
<protein>
    <submittedName>
        <fullName evidence="2">KTSC domain-containing protein</fullName>
    </submittedName>
</protein>
<keyword evidence="3" id="KW-1185">Reference proteome</keyword>
<dbReference type="AlphaFoldDB" id="A0A367GLI3"/>
<accession>A0A367GLI3</accession>
<gene>
    <name evidence="2" type="ORF">DJ568_13715</name>
</gene>
<dbReference type="Pfam" id="PF13619">
    <property type="entry name" value="KTSC"/>
    <property type="match status" value="1"/>
</dbReference>
<organism evidence="2 3">
    <name type="scientific">Mucilaginibacter hurinus</name>
    <dbReference type="NCBI Taxonomy" id="2201324"/>
    <lineage>
        <taxon>Bacteria</taxon>
        <taxon>Pseudomonadati</taxon>
        <taxon>Bacteroidota</taxon>
        <taxon>Sphingobacteriia</taxon>
        <taxon>Sphingobacteriales</taxon>
        <taxon>Sphingobacteriaceae</taxon>
        <taxon>Mucilaginibacter</taxon>
    </lineage>
</organism>